<keyword evidence="10" id="KW-0418">Kinase</keyword>
<comment type="subcellular location">
    <subcellularLocation>
        <location evidence="1">Cell membrane</location>
        <topology evidence="1">Single-pass membrane protein</topology>
    </subcellularLocation>
</comment>
<proteinExistence type="inferred from homology"/>
<evidence type="ECO:0000256" key="5">
    <source>
        <dbReference type="ARBA" id="ARBA00022475"/>
    </source>
</evidence>
<dbReference type="PANTHER" id="PTHR47982">
    <property type="entry name" value="PROLINE-RICH RECEPTOR-LIKE PROTEIN KINASE PERK4"/>
    <property type="match status" value="1"/>
</dbReference>
<organism evidence="20 21">
    <name type="scientific">Manihot esculenta</name>
    <name type="common">Cassava</name>
    <name type="synonym">Jatropha manihot</name>
    <dbReference type="NCBI Taxonomy" id="3983"/>
    <lineage>
        <taxon>Eukaryota</taxon>
        <taxon>Viridiplantae</taxon>
        <taxon>Streptophyta</taxon>
        <taxon>Embryophyta</taxon>
        <taxon>Tracheophyta</taxon>
        <taxon>Spermatophyta</taxon>
        <taxon>Magnoliopsida</taxon>
        <taxon>eudicotyledons</taxon>
        <taxon>Gunneridae</taxon>
        <taxon>Pentapetalae</taxon>
        <taxon>rosids</taxon>
        <taxon>fabids</taxon>
        <taxon>Malpighiales</taxon>
        <taxon>Euphorbiaceae</taxon>
        <taxon>Crotonoideae</taxon>
        <taxon>Manihoteae</taxon>
        <taxon>Manihot</taxon>
    </lineage>
</organism>
<keyword evidence="11 16" id="KW-0067">ATP-binding</keyword>
<sequence>MNWFRNKEANRSTDTRERFGPREYSYEKLADATDKFSNANLLGEGGFGQVYKGLLDGKVVAIKKLKQLPDEQWKEKLELEIKVVSSVSHKNLVKLIGYCIEGANRLLVLEYVSQKSLKFNLHGNQILEWKNRMKIAIGSAKGLEYLHELCKPKIIHRDIKADNILVDDKFEPKVTDFGLALFFPETGSLTHISRSNNEGTEIYADPENYHTKKISEKLDVYAYGVVLLELITGRKTKFEGMDIISWAKPRIEYILRNGDYTYLVDSKLQANYIEGELKIMIFCAAACVYKPSNFRPPMKQIVRALEGYLPIKDIWDEKDDIQFLNNNPNLDRSHNVDKFQHMVPKPLIISEASNGNELRDFTQQELMVATKGSYNNTTKGIERFQDHYEPKSFNYRDLIIATEGFSEDNRLAEGPFGLVYKGDINGEKVTIAKFSNPKKHDEEYEKMKAIGSGIHHKNLVNLIGYCEEGANRLLVYEFVPRGKSLRYYLKGEEQSTLDWKTRMSILDSVAELLCFLLEQGKFYNRDITEDWIDDFLIDDDFLPKFAEYGREKFFSDFAANCKSIRCTAPESANSGEFTQKTSVYYYGLMLVEMITGKETVADIVQWVVPQLKRAQSDGNYDFIDKRLKEYNKIEMDGMIACALACLSDNPQDRPEMNQIRTHAIRKYDEDIHETLKAAEAIFQAEARILSGPHEDLKSYLAEINQLRSNIHVFSNNKNFKSSEAVLDNANNLLAKAISKLEEEFKRLLSSYSKPVEHDRLLECLPESKQPSSGSPANHDSGKIHYANNHFEQHNSETSGFKYLTLIPSRILCLLHDLAQQIVQAGHQQELLIIYGDIRSPFLEKSLHLLGVEKPSEEDMQVMEWELIEAKASSWISFMRIAVKVLFAGERSVCDQIFDGFDTLADQCFAGCSGGSVSMLLSFGEAIAKGKRSPEKLFLFLDICEIMRELHSEIEAVFNGMACTEIRESTFGLIKRLAQTAQAQFYDFEEAVEKDATKTALLDGTVHPLTSYVIHYVKFILDYQSTLKQLFQEFESGGETGSQLASWTTRIMQALQTNLDGKSKQYKDPALTYLFLMNNIHYMVRSVNRSKVKDLLGDDWVQTHRRLVQNYANQYKRSAWVKIFQCLSAQALTSSVGGSQAPGGGGSRREASRGLVKDRFKTFNMQFEELHHKQSQWTVPDTELRESLRLAVAEVLLPAYRSFVKRFGPLIETEKNPQKYIKYSVEDLNTMLGEFFEGKF</sequence>
<gene>
    <name evidence="20" type="ORF">MANES_07G086200v8</name>
</gene>
<dbReference type="SUPFAM" id="SSF74788">
    <property type="entry name" value="Cullin repeat-like"/>
    <property type="match status" value="1"/>
</dbReference>
<dbReference type="PANTHER" id="PTHR47982:SF40">
    <property type="entry name" value="NON-SPECIFIC SERINE_THREONINE PROTEIN KINASE"/>
    <property type="match status" value="1"/>
</dbReference>
<feature type="domain" description="Protein kinase" evidence="19">
    <location>
        <begin position="36"/>
        <end position="309"/>
    </location>
</feature>
<dbReference type="SUPFAM" id="SSF56112">
    <property type="entry name" value="Protein kinase-like (PK-like)"/>
    <property type="match status" value="2"/>
</dbReference>
<evidence type="ECO:0000256" key="3">
    <source>
        <dbReference type="ARBA" id="ARBA00012513"/>
    </source>
</evidence>
<comment type="similarity">
    <text evidence="2">Belongs to the EXO70 family.</text>
</comment>
<dbReference type="OrthoDB" id="4062651at2759"/>
<feature type="compositionally biased region" description="Polar residues" evidence="18">
    <location>
        <begin position="768"/>
        <end position="777"/>
    </location>
</feature>
<dbReference type="Pfam" id="PF20669">
    <property type="entry name" value="Exo70_N"/>
    <property type="match status" value="1"/>
</dbReference>
<keyword evidence="8" id="KW-0812">Transmembrane</keyword>
<feature type="coiled-coil region" evidence="17">
    <location>
        <begin position="696"/>
        <end position="746"/>
    </location>
</feature>
<dbReference type="STRING" id="3983.A0A2C9VJN6"/>
<dbReference type="PROSITE" id="PS00107">
    <property type="entry name" value="PROTEIN_KINASE_ATP"/>
    <property type="match status" value="1"/>
</dbReference>
<dbReference type="GO" id="GO:0004674">
    <property type="term" value="F:protein serine/threonine kinase activity"/>
    <property type="evidence" value="ECO:0007669"/>
    <property type="project" value="UniProtKB-KW"/>
</dbReference>
<evidence type="ECO:0000256" key="17">
    <source>
        <dbReference type="SAM" id="Coils"/>
    </source>
</evidence>
<dbReference type="InterPro" id="IPR047117">
    <property type="entry name" value="PERK1-13-like"/>
</dbReference>
<evidence type="ECO:0000256" key="10">
    <source>
        <dbReference type="ARBA" id="ARBA00022777"/>
    </source>
</evidence>
<dbReference type="EC" id="2.7.11.1" evidence="3"/>
<dbReference type="GO" id="GO:0000145">
    <property type="term" value="C:exocyst"/>
    <property type="evidence" value="ECO:0000318"/>
    <property type="project" value="GO_Central"/>
</dbReference>
<evidence type="ECO:0000259" key="19">
    <source>
        <dbReference type="PROSITE" id="PS50011"/>
    </source>
</evidence>
<evidence type="ECO:0000256" key="7">
    <source>
        <dbReference type="ARBA" id="ARBA00022679"/>
    </source>
</evidence>
<feature type="binding site" evidence="16">
    <location>
        <position position="64"/>
    </location>
    <ligand>
        <name>ATP</name>
        <dbReference type="ChEBI" id="CHEBI:30616"/>
    </ligand>
</feature>
<evidence type="ECO:0000256" key="9">
    <source>
        <dbReference type="ARBA" id="ARBA00022741"/>
    </source>
</evidence>
<keyword evidence="5" id="KW-1003">Cell membrane</keyword>
<dbReference type="GO" id="GO:0005886">
    <property type="term" value="C:plasma membrane"/>
    <property type="evidence" value="ECO:0007669"/>
    <property type="project" value="UniProtKB-SubCell"/>
</dbReference>
<dbReference type="FunFam" id="1.10.510.10:FF:001023">
    <property type="entry name" value="Os07g0541700 protein"/>
    <property type="match status" value="1"/>
</dbReference>
<dbReference type="PROSITE" id="PS50011">
    <property type="entry name" value="PROTEIN_KINASE_DOM"/>
    <property type="match status" value="2"/>
</dbReference>
<evidence type="ECO:0000256" key="4">
    <source>
        <dbReference type="ARBA" id="ARBA00022448"/>
    </source>
</evidence>
<evidence type="ECO:0000256" key="6">
    <source>
        <dbReference type="ARBA" id="ARBA00022527"/>
    </source>
</evidence>
<dbReference type="InterPro" id="IPR046364">
    <property type="entry name" value="Exo70_C"/>
</dbReference>
<dbReference type="InterPro" id="IPR008271">
    <property type="entry name" value="Ser/Thr_kinase_AS"/>
</dbReference>
<dbReference type="Gene3D" id="3.30.200.20">
    <property type="entry name" value="Phosphorylase Kinase, domain 1"/>
    <property type="match status" value="2"/>
</dbReference>
<feature type="region of interest" description="Disordered" evidence="18">
    <location>
        <begin position="764"/>
        <end position="783"/>
    </location>
</feature>
<dbReference type="InterPro" id="IPR016159">
    <property type="entry name" value="Cullin_repeat-like_dom_sf"/>
</dbReference>
<keyword evidence="17" id="KW-0175">Coiled coil</keyword>
<protein>
    <recommendedName>
        <fullName evidence="3">non-specific serine/threonine protein kinase</fullName>
        <ecNumber evidence="3">2.7.11.1</ecNumber>
    </recommendedName>
</protein>
<evidence type="ECO:0000313" key="20">
    <source>
        <dbReference type="EMBL" id="OAY45725.1"/>
    </source>
</evidence>
<dbReference type="GO" id="GO:0005524">
    <property type="term" value="F:ATP binding"/>
    <property type="evidence" value="ECO:0007669"/>
    <property type="project" value="UniProtKB-UniRule"/>
</dbReference>
<keyword evidence="4" id="KW-0813">Transport</keyword>
<dbReference type="GO" id="GO:0006887">
    <property type="term" value="P:exocytosis"/>
    <property type="evidence" value="ECO:0000318"/>
    <property type="project" value="GO_Central"/>
</dbReference>
<dbReference type="Gene3D" id="1.20.1280.170">
    <property type="entry name" value="Exocyst complex component Exo70"/>
    <property type="match status" value="1"/>
</dbReference>
<evidence type="ECO:0000256" key="11">
    <source>
        <dbReference type="ARBA" id="ARBA00022840"/>
    </source>
</evidence>
<evidence type="ECO:0000256" key="2">
    <source>
        <dbReference type="ARBA" id="ARBA00006756"/>
    </source>
</evidence>
<evidence type="ECO:0000313" key="21">
    <source>
        <dbReference type="Proteomes" id="UP000091857"/>
    </source>
</evidence>
<dbReference type="GO" id="GO:0005546">
    <property type="term" value="F:phosphatidylinositol-4,5-bisphosphate binding"/>
    <property type="evidence" value="ECO:0007669"/>
    <property type="project" value="InterPro"/>
</dbReference>
<accession>A0A2C9VJN6</accession>
<comment type="catalytic activity">
    <reaction evidence="14">
        <text>L-threonyl-[protein] + ATP = O-phospho-L-threonyl-[protein] + ADP + H(+)</text>
        <dbReference type="Rhea" id="RHEA:46608"/>
        <dbReference type="Rhea" id="RHEA-COMP:11060"/>
        <dbReference type="Rhea" id="RHEA-COMP:11605"/>
        <dbReference type="ChEBI" id="CHEBI:15378"/>
        <dbReference type="ChEBI" id="CHEBI:30013"/>
        <dbReference type="ChEBI" id="CHEBI:30616"/>
        <dbReference type="ChEBI" id="CHEBI:61977"/>
        <dbReference type="ChEBI" id="CHEBI:456216"/>
        <dbReference type="EC" id="2.7.11.1"/>
    </reaction>
</comment>
<evidence type="ECO:0000256" key="15">
    <source>
        <dbReference type="ARBA" id="ARBA00048679"/>
    </source>
</evidence>
<dbReference type="Pfam" id="PF03081">
    <property type="entry name" value="Exo70_C"/>
    <property type="match status" value="1"/>
</dbReference>
<evidence type="ECO:0000256" key="18">
    <source>
        <dbReference type="SAM" id="MobiDB-lite"/>
    </source>
</evidence>
<dbReference type="SMART" id="SM00220">
    <property type="entry name" value="S_TKc"/>
    <property type="match status" value="1"/>
</dbReference>
<evidence type="ECO:0000256" key="14">
    <source>
        <dbReference type="ARBA" id="ARBA00047899"/>
    </source>
</evidence>
<keyword evidence="12" id="KW-1133">Transmembrane helix</keyword>
<evidence type="ECO:0000256" key="16">
    <source>
        <dbReference type="PROSITE-ProRule" id="PRU10141"/>
    </source>
</evidence>
<dbReference type="EMBL" id="CM004393">
    <property type="protein sequence ID" value="OAY45725.1"/>
    <property type="molecule type" value="Genomic_DNA"/>
</dbReference>
<dbReference type="Pfam" id="PF07714">
    <property type="entry name" value="PK_Tyr_Ser-Thr"/>
    <property type="match status" value="1"/>
</dbReference>
<dbReference type="Gene3D" id="1.10.510.10">
    <property type="entry name" value="Transferase(Phosphotransferase) domain 1"/>
    <property type="match status" value="2"/>
</dbReference>
<dbReference type="FunFam" id="3.30.200.20:FF:000178">
    <property type="entry name" value="serine/threonine-protein kinase PBS1-like"/>
    <property type="match status" value="1"/>
</dbReference>
<evidence type="ECO:0000256" key="8">
    <source>
        <dbReference type="ARBA" id="ARBA00022692"/>
    </source>
</evidence>
<keyword evidence="6" id="KW-0723">Serine/threonine-protein kinase</keyword>
<dbReference type="InterPro" id="IPR001245">
    <property type="entry name" value="Ser-Thr/Tyr_kinase_cat_dom"/>
</dbReference>
<keyword evidence="9 16" id="KW-0547">Nucleotide-binding</keyword>
<comment type="caution">
    <text evidence="20">The sequence shown here is derived from an EMBL/GenBank/DDBJ whole genome shotgun (WGS) entry which is preliminary data.</text>
</comment>
<name>A0A2C9VJN6_MANES</name>
<keyword evidence="7" id="KW-0808">Transferase</keyword>
<keyword evidence="21" id="KW-1185">Reference proteome</keyword>
<dbReference type="InterPro" id="IPR000719">
    <property type="entry name" value="Prot_kinase_dom"/>
</dbReference>
<evidence type="ECO:0000256" key="13">
    <source>
        <dbReference type="ARBA" id="ARBA00023136"/>
    </source>
</evidence>
<reference evidence="21" key="1">
    <citation type="journal article" date="2016" name="Nat. Biotechnol.">
        <title>Sequencing wild and cultivated cassava and related species reveals extensive interspecific hybridization and genetic diversity.</title>
        <authorList>
            <person name="Bredeson J.V."/>
            <person name="Lyons J.B."/>
            <person name="Prochnik S.E."/>
            <person name="Wu G.A."/>
            <person name="Ha C.M."/>
            <person name="Edsinger-Gonzales E."/>
            <person name="Grimwood J."/>
            <person name="Schmutz J."/>
            <person name="Rabbi I.Y."/>
            <person name="Egesi C."/>
            <person name="Nauluvula P."/>
            <person name="Lebot V."/>
            <person name="Ndunguru J."/>
            <person name="Mkamilo G."/>
            <person name="Bart R.S."/>
            <person name="Setter T.L."/>
            <person name="Gleadow R.M."/>
            <person name="Kulakow P."/>
            <person name="Ferguson M.E."/>
            <person name="Rounsley S."/>
            <person name="Rokhsar D.S."/>
        </authorList>
    </citation>
    <scope>NUCLEOTIDE SEQUENCE [LARGE SCALE GENOMIC DNA]</scope>
    <source>
        <strain evidence="21">cv. AM560-2</strain>
    </source>
</reference>
<dbReference type="InterPro" id="IPR017441">
    <property type="entry name" value="Protein_kinase_ATP_BS"/>
</dbReference>
<dbReference type="Gramene" id="Manes.07G086200.1.v8.1">
    <property type="protein sequence ID" value="Manes.07G086200.1.v8.1.CDS"/>
    <property type="gene ID" value="Manes.07G086200.v8.1"/>
</dbReference>
<keyword evidence="13" id="KW-0472">Membrane</keyword>
<evidence type="ECO:0000256" key="12">
    <source>
        <dbReference type="ARBA" id="ARBA00022989"/>
    </source>
</evidence>
<feature type="domain" description="Protein kinase" evidence="19">
    <location>
        <begin position="405"/>
        <end position="675"/>
    </location>
</feature>
<comment type="catalytic activity">
    <reaction evidence="15">
        <text>L-seryl-[protein] + ATP = O-phospho-L-seryl-[protein] + ADP + H(+)</text>
        <dbReference type="Rhea" id="RHEA:17989"/>
        <dbReference type="Rhea" id="RHEA-COMP:9863"/>
        <dbReference type="Rhea" id="RHEA-COMP:11604"/>
        <dbReference type="ChEBI" id="CHEBI:15378"/>
        <dbReference type="ChEBI" id="CHEBI:29999"/>
        <dbReference type="ChEBI" id="CHEBI:30616"/>
        <dbReference type="ChEBI" id="CHEBI:83421"/>
        <dbReference type="ChEBI" id="CHEBI:456216"/>
        <dbReference type="EC" id="2.7.11.1"/>
    </reaction>
</comment>
<dbReference type="Proteomes" id="UP000091857">
    <property type="component" value="Chromosome 7"/>
</dbReference>
<dbReference type="PROSITE" id="PS00108">
    <property type="entry name" value="PROTEIN_KINASE_ST"/>
    <property type="match status" value="1"/>
</dbReference>
<evidence type="ECO:0000256" key="1">
    <source>
        <dbReference type="ARBA" id="ARBA00004162"/>
    </source>
</evidence>
<dbReference type="AlphaFoldDB" id="A0A2C9VJN6"/>
<dbReference type="InterPro" id="IPR011009">
    <property type="entry name" value="Kinase-like_dom_sf"/>
</dbReference>
<dbReference type="Pfam" id="PF00069">
    <property type="entry name" value="Pkinase"/>
    <property type="match status" value="1"/>
</dbReference>